<feature type="compositionally biased region" description="Low complexity" evidence="2">
    <location>
        <begin position="686"/>
        <end position="700"/>
    </location>
</feature>
<dbReference type="AlphaFoldDB" id="A0A3L6G9B8"/>
<dbReference type="Pfam" id="PF10033">
    <property type="entry name" value="ATG13"/>
    <property type="match status" value="1"/>
</dbReference>
<feature type="region of interest" description="Disordered" evidence="2">
    <location>
        <begin position="314"/>
        <end position="339"/>
    </location>
</feature>
<evidence type="ECO:0000256" key="1">
    <source>
        <dbReference type="ARBA" id="ARBA00023006"/>
    </source>
</evidence>
<keyword evidence="1" id="KW-0072">Autophagy</keyword>
<accession>A0A3L6G9B8</accession>
<name>A0A3L6G9B8_MAIZE</name>
<protein>
    <submittedName>
        <fullName evidence="4">Autophagy-related protein 13a</fullName>
    </submittedName>
</protein>
<evidence type="ECO:0000256" key="2">
    <source>
        <dbReference type="SAM" id="MobiDB-lite"/>
    </source>
</evidence>
<feature type="region of interest" description="Disordered" evidence="2">
    <location>
        <begin position="494"/>
        <end position="519"/>
    </location>
</feature>
<dbReference type="InterPro" id="IPR018731">
    <property type="entry name" value="Atg13_N"/>
</dbReference>
<feature type="region of interest" description="Disordered" evidence="2">
    <location>
        <begin position="672"/>
        <end position="700"/>
    </location>
</feature>
<dbReference type="EMBL" id="NCVQ01000002">
    <property type="protein sequence ID" value="PWZ44878.1"/>
    <property type="molecule type" value="Genomic_DNA"/>
</dbReference>
<evidence type="ECO:0000313" key="5">
    <source>
        <dbReference type="Proteomes" id="UP000251960"/>
    </source>
</evidence>
<organism evidence="4 5">
    <name type="scientific">Zea mays</name>
    <name type="common">Maize</name>
    <dbReference type="NCBI Taxonomy" id="4577"/>
    <lineage>
        <taxon>Eukaryota</taxon>
        <taxon>Viridiplantae</taxon>
        <taxon>Streptophyta</taxon>
        <taxon>Embryophyta</taxon>
        <taxon>Tracheophyta</taxon>
        <taxon>Spermatophyta</taxon>
        <taxon>Magnoliopsida</taxon>
        <taxon>Liliopsida</taxon>
        <taxon>Poales</taxon>
        <taxon>Poaceae</taxon>
        <taxon>PACMAD clade</taxon>
        <taxon>Panicoideae</taxon>
        <taxon>Andropogonodae</taxon>
        <taxon>Andropogoneae</taxon>
        <taxon>Tripsacinae</taxon>
        <taxon>Zea</taxon>
    </lineage>
</organism>
<dbReference type="GO" id="GO:0000045">
    <property type="term" value="P:autophagosome assembly"/>
    <property type="evidence" value="ECO:0007669"/>
    <property type="project" value="InterPro"/>
</dbReference>
<dbReference type="InterPro" id="IPR036570">
    <property type="entry name" value="HORMA_dom_sf"/>
</dbReference>
<dbReference type="PANTHER" id="PTHR13430">
    <property type="match status" value="1"/>
</dbReference>
<evidence type="ECO:0000259" key="3">
    <source>
        <dbReference type="Pfam" id="PF10033"/>
    </source>
</evidence>
<dbReference type="InterPro" id="IPR040182">
    <property type="entry name" value="ATG13"/>
</dbReference>
<gene>
    <name evidence="4" type="primary">ATG13A_3</name>
    <name evidence="4" type="ORF">Zm00014a_002647</name>
</gene>
<sequence length="731" mass="80501">MSGMSDSAGGGRAGAELMVEQFHLKVLHAVLAVRTPRPLAAAAAAASSSSSFRRRDRWFHLPLHDPPPPEAAGRLDELAPGQPRVVDVLLCPATASGVGARGEVVERWTVACEPWPDAASGEEVAVNRAYKHCFTLLRSVYAALRVLPAYRFFRLLCANASYNYEMGHHVDTFAEPFSRPQEAAMRSQRFVPVETQLGRLVVSVHYLPSLAAFNLEITPLSPSMIIPDYVGSPAAEPMRTFPASLTEATGSGFPPSYEQQRPHSWASPAFWPHTPAHQARFSPPPVFYASPTPSPPHFPPGLMRWESAPMPIPQVSERRSPAHRQNMLPPPSPRRADTGAAGALEFPSESGRLIGRMEELRLADLHATSSPRHKGKDNKDESGRFSALSSCDSPRQDDLDDVDYHFDVDDVDTPVSQPRLAAAESQIVAKEIHAVTNLSQEVVMEEIVQENEEDMEDDFASKIRQLIEPETVESEEMVVPIEGALRFEKLAAIPEASPPSRRSKRRGEVASPDQQSQKRAEMLKARRNLDFPTKGNQISNETFLQFDVAKIVANLNEVGITLGSNEASIQGSIVSFIEDEKNREKEVMREDLISNTFDKEENGRREEEGVDKALLQELCNDIMDEVMDSGKASLMECQMSTSGKETGDQVGSSPHKSQDAQVGYLVNLLRNAHPLRNPSNPSQTPRAQSRVTSASSVTTSDALEVLQSFKEIRERLLSRSSAKHQEPPGKP</sequence>
<proteinExistence type="predicted"/>
<dbReference type="Proteomes" id="UP000251960">
    <property type="component" value="Chromosome 10"/>
</dbReference>
<dbReference type="GO" id="GO:1990316">
    <property type="term" value="C:Atg1/ULK1 kinase complex"/>
    <property type="evidence" value="ECO:0007669"/>
    <property type="project" value="InterPro"/>
</dbReference>
<comment type="caution">
    <text evidence="4">The sequence shown here is derived from an EMBL/GenBank/DDBJ whole genome shotgun (WGS) entry which is preliminary data.</text>
</comment>
<evidence type="ECO:0000313" key="4">
    <source>
        <dbReference type="EMBL" id="PWZ44878.1"/>
    </source>
</evidence>
<feature type="region of interest" description="Disordered" evidence="2">
    <location>
        <begin position="366"/>
        <end position="400"/>
    </location>
</feature>
<reference evidence="4 5" key="1">
    <citation type="journal article" date="2018" name="Nat. Genet.">
        <title>Extensive intraspecific gene order and gene structural variations between Mo17 and other maize genomes.</title>
        <authorList>
            <person name="Sun S."/>
            <person name="Zhou Y."/>
            <person name="Chen J."/>
            <person name="Shi J."/>
            <person name="Zhao H."/>
            <person name="Zhao H."/>
            <person name="Song W."/>
            <person name="Zhang M."/>
            <person name="Cui Y."/>
            <person name="Dong X."/>
            <person name="Liu H."/>
            <person name="Ma X."/>
            <person name="Jiao Y."/>
            <person name="Wang B."/>
            <person name="Wei X."/>
            <person name="Stein J.C."/>
            <person name="Glaubitz J.C."/>
            <person name="Lu F."/>
            <person name="Yu G."/>
            <person name="Liang C."/>
            <person name="Fengler K."/>
            <person name="Li B."/>
            <person name="Rafalski A."/>
            <person name="Schnable P.S."/>
            <person name="Ware D.H."/>
            <person name="Buckler E.S."/>
            <person name="Lai J."/>
        </authorList>
    </citation>
    <scope>NUCLEOTIDE SEQUENCE [LARGE SCALE GENOMIC DNA]</scope>
    <source>
        <strain evidence="5">cv. Missouri 17</strain>
        <tissue evidence="4">Seedling</tissue>
    </source>
</reference>
<dbReference type="ExpressionAtlas" id="A0A3L6G9B8">
    <property type="expression patterns" value="baseline and differential"/>
</dbReference>
<dbReference type="PANTHER" id="PTHR13430:SF4">
    <property type="entry name" value="AUTOPHAGY-RELATED PROTEIN 13"/>
    <property type="match status" value="1"/>
</dbReference>
<feature type="domain" description="Autophagy-related protein 13 N-terminal" evidence="3">
    <location>
        <begin position="104"/>
        <end position="208"/>
    </location>
</feature>
<dbReference type="FunFam" id="3.30.900.10:FF:000007">
    <property type="entry name" value="Autophagy-related protein 13a"/>
    <property type="match status" value="1"/>
</dbReference>
<dbReference type="Gene3D" id="3.30.900.10">
    <property type="entry name" value="HORMA domain"/>
    <property type="match status" value="1"/>
</dbReference>